<proteinExistence type="predicted"/>
<accession>A0A1L6MWD1</accession>
<dbReference type="AlphaFoldDB" id="A0A1L6MWD1"/>
<dbReference type="RefSeq" id="WP_075276481.1">
    <property type="nucleotide sequence ID" value="NZ_CP016908.1"/>
</dbReference>
<organism evidence="1 2">
    <name type="scientific">Pajaroellobacter abortibovis</name>
    <dbReference type="NCBI Taxonomy" id="1882918"/>
    <lineage>
        <taxon>Bacteria</taxon>
        <taxon>Pseudomonadati</taxon>
        <taxon>Myxococcota</taxon>
        <taxon>Polyangia</taxon>
        <taxon>Polyangiales</taxon>
        <taxon>Polyangiaceae</taxon>
    </lineage>
</organism>
<evidence type="ECO:0000313" key="2">
    <source>
        <dbReference type="Proteomes" id="UP000185544"/>
    </source>
</evidence>
<dbReference type="KEGG" id="pabo:BCY86_03425"/>
<name>A0A1L6MWD1_9BACT</name>
<gene>
    <name evidence="1" type="ORF">BCY86_03425</name>
</gene>
<evidence type="ECO:0000313" key="1">
    <source>
        <dbReference type="EMBL" id="APR99831.1"/>
    </source>
</evidence>
<sequence>MVVQRLSLILIDGGFSFVADDLSEVLAEEFIASATSGEEQGEEYRDMIVEEEIEGPFVKEKRRKDVNEKPRLSKM</sequence>
<protein>
    <submittedName>
        <fullName evidence="1">Uncharacterized protein</fullName>
    </submittedName>
</protein>
<dbReference type="Proteomes" id="UP000185544">
    <property type="component" value="Chromosome"/>
</dbReference>
<reference evidence="1 2" key="1">
    <citation type="submission" date="2016-08" db="EMBL/GenBank/DDBJ databases">
        <title>Identification and validation of antigenic proteins from Pajaroellobacter abortibovis using de-novo genome sequence assembly and reverse vaccinology.</title>
        <authorList>
            <person name="Welly B.T."/>
            <person name="Miller M.R."/>
            <person name="Stott J.L."/>
            <person name="Blanchard M.T."/>
            <person name="Islas-Trejo A.D."/>
            <person name="O'Rourke S.M."/>
            <person name="Young A.E."/>
            <person name="Medrano J.F."/>
            <person name="Van Eenennaam A.L."/>
        </authorList>
    </citation>
    <scope>NUCLEOTIDE SEQUENCE [LARGE SCALE GENOMIC DNA]</scope>
    <source>
        <strain evidence="1 2">BTF92-0548A/99-0131</strain>
    </source>
</reference>
<keyword evidence="2" id="KW-1185">Reference proteome</keyword>
<dbReference type="EMBL" id="CP016908">
    <property type="protein sequence ID" value="APR99831.1"/>
    <property type="molecule type" value="Genomic_DNA"/>
</dbReference>